<protein>
    <submittedName>
        <fullName evidence="1">Uncharacterized protein</fullName>
    </submittedName>
</protein>
<reference evidence="1 2" key="1">
    <citation type="submission" date="2018-11" db="EMBL/GenBank/DDBJ databases">
        <authorList>
            <consortium name="Pathogen Informatics"/>
        </authorList>
    </citation>
    <scope>NUCLEOTIDE SEQUENCE [LARGE SCALE GENOMIC DNA]</scope>
</reference>
<gene>
    <name evidence="1" type="ORF">CGOC_LOCUS8054</name>
</gene>
<dbReference type="EMBL" id="UYRV01028950">
    <property type="protein sequence ID" value="VDK82991.1"/>
    <property type="molecule type" value="Genomic_DNA"/>
</dbReference>
<evidence type="ECO:0000313" key="2">
    <source>
        <dbReference type="Proteomes" id="UP000271889"/>
    </source>
</evidence>
<evidence type="ECO:0000313" key="1">
    <source>
        <dbReference type="EMBL" id="VDK82991.1"/>
    </source>
</evidence>
<sequence>MLKARKRSASKLDELLREGATGKKPAVDIDRELMSTATRLMKEKLPFKKVQDPYDVTQLYKDSGFCIMDREKEQEAVRRIAELISSKELPPSTLERKLGKKAITPKKVWKRKLKRKKKNGNAKK</sequence>
<organism evidence="1 2">
    <name type="scientific">Cylicostephanus goldi</name>
    <name type="common">Nematode worm</name>
    <dbReference type="NCBI Taxonomy" id="71465"/>
    <lineage>
        <taxon>Eukaryota</taxon>
        <taxon>Metazoa</taxon>
        <taxon>Ecdysozoa</taxon>
        <taxon>Nematoda</taxon>
        <taxon>Chromadorea</taxon>
        <taxon>Rhabditida</taxon>
        <taxon>Rhabditina</taxon>
        <taxon>Rhabditomorpha</taxon>
        <taxon>Strongyloidea</taxon>
        <taxon>Strongylidae</taxon>
        <taxon>Cylicostephanus</taxon>
    </lineage>
</organism>
<proteinExistence type="predicted"/>
<accession>A0A3P6UZC3</accession>
<dbReference type="OrthoDB" id="5836208at2759"/>
<dbReference type="AlphaFoldDB" id="A0A3P6UZC3"/>
<keyword evidence="2" id="KW-1185">Reference proteome</keyword>
<name>A0A3P6UZC3_CYLGO</name>
<dbReference type="Proteomes" id="UP000271889">
    <property type="component" value="Unassembled WGS sequence"/>
</dbReference>